<name>A0AA36C605_9BILA</name>
<comment type="caution">
    <text evidence="1">The sequence shown here is derived from an EMBL/GenBank/DDBJ whole genome shotgun (WGS) entry which is preliminary data.</text>
</comment>
<keyword evidence="2" id="KW-1185">Reference proteome</keyword>
<sequence>MDVEPRANYRDTTFTAPNARPPILFGQKRLPSKNFVKYPMYEKLLLPFDVKTRGQQATRRILLKYIVKICGEKN</sequence>
<organism evidence="1 2">
    <name type="scientific">Mesorhabditis spiculigera</name>
    <dbReference type="NCBI Taxonomy" id="96644"/>
    <lineage>
        <taxon>Eukaryota</taxon>
        <taxon>Metazoa</taxon>
        <taxon>Ecdysozoa</taxon>
        <taxon>Nematoda</taxon>
        <taxon>Chromadorea</taxon>
        <taxon>Rhabditida</taxon>
        <taxon>Rhabditina</taxon>
        <taxon>Rhabditomorpha</taxon>
        <taxon>Rhabditoidea</taxon>
        <taxon>Rhabditidae</taxon>
        <taxon>Mesorhabditinae</taxon>
        <taxon>Mesorhabditis</taxon>
    </lineage>
</organism>
<gene>
    <name evidence="1" type="ORF">MSPICULIGERA_LOCUS885</name>
</gene>
<proteinExistence type="predicted"/>
<dbReference type="AlphaFoldDB" id="A0AA36C605"/>
<accession>A0AA36C605</accession>
<feature type="non-terminal residue" evidence="1">
    <location>
        <position position="74"/>
    </location>
</feature>
<evidence type="ECO:0000313" key="2">
    <source>
        <dbReference type="Proteomes" id="UP001177023"/>
    </source>
</evidence>
<dbReference type="EMBL" id="CATQJA010000222">
    <property type="protein sequence ID" value="CAJ0558153.1"/>
    <property type="molecule type" value="Genomic_DNA"/>
</dbReference>
<evidence type="ECO:0000313" key="1">
    <source>
        <dbReference type="EMBL" id="CAJ0558153.1"/>
    </source>
</evidence>
<reference evidence="1" key="1">
    <citation type="submission" date="2023-06" db="EMBL/GenBank/DDBJ databases">
        <authorList>
            <person name="Delattre M."/>
        </authorList>
    </citation>
    <scope>NUCLEOTIDE SEQUENCE</scope>
    <source>
        <strain evidence="1">AF72</strain>
    </source>
</reference>
<dbReference type="Proteomes" id="UP001177023">
    <property type="component" value="Unassembled WGS sequence"/>
</dbReference>
<protein>
    <submittedName>
        <fullName evidence="1">Uncharacterized protein</fullName>
    </submittedName>
</protein>